<reference evidence="4" key="1">
    <citation type="journal article" date="2019" name="bioRxiv">
        <title>The Genome of the Zebra Mussel, Dreissena polymorpha: A Resource for Invasive Species Research.</title>
        <authorList>
            <person name="McCartney M.A."/>
            <person name="Auch B."/>
            <person name="Kono T."/>
            <person name="Mallez S."/>
            <person name="Zhang Y."/>
            <person name="Obille A."/>
            <person name="Becker A."/>
            <person name="Abrahante J.E."/>
            <person name="Garbe J."/>
            <person name="Badalamenti J.P."/>
            <person name="Herman A."/>
            <person name="Mangelson H."/>
            <person name="Liachko I."/>
            <person name="Sullivan S."/>
            <person name="Sone E.D."/>
            <person name="Koren S."/>
            <person name="Silverstein K.A.T."/>
            <person name="Beckman K.B."/>
            <person name="Gohl D.M."/>
        </authorList>
    </citation>
    <scope>NUCLEOTIDE SEQUENCE</scope>
    <source>
        <strain evidence="4">Duluth1</strain>
        <tissue evidence="4">Whole animal</tissue>
    </source>
</reference>
<dbReference type="PANTHER" id="PTHR11474:SF122">
    <property type="entry name" value="TYROSINASE COPPER-BINDING DOMAIN-CONTAINING PROTEIN"/>
    <property type="match status" value="1"/>
</dbReference>
<comment type="caution">
    <text evidence="4">The sequence shown here is derived from an EMBL/GenBank/DDBJ whole genome shotgun (WGS) entry which is preliminary data.</text>
</comment>
<dbReference type="Gene3D" id="1.10.1280.10">
    <property type="entry name" value="Di-copper center containing domain from catechol oxidase"/>
    <property type="match status" value="1"/>
</dbReference>
<organism evidence="4 5">
    <name type="scientific">Dreissena polymorpha</name>
    <name type="common">Zebra mussel</name>
    <name type="synonym">Mytilus polymorpha</name>
    <dbReference type="NCBI Taxonomy" id="45954"/>
    <lineage>
        <taxon>Eukaryota</taxon>
        <taxon>Metazoa</taxon>
        <taxon>Spiralia</taxon>
        <taxon>Lophotrochozoa</taxon>
        <taxon>Mollusca</taxon>
        <taxon>Bivalvia</taxon>
        <taxon>Autobranchia</taxon>
        <taxon>Heteroconchia</taxon>
        <taxon>Euheterodonta</taxon>
        <taxon>Imparidentia</taxon>
        <taxon>Neoheterodontei</taxon>
        <taxon>Myida</taxon>
        <taxon>Dreissenoidea</taxon>
        <taxon>Dreissenidae</taxon>
        <taxon>Dreissena</taxon>
    </lineage>
</organism>
<dbReference type="Pfam" id="PF00264">
    <property type="entry name" value="Tyrosinase"/>
    <property type="match status" value="1"/>
</dbReference>
<dbReference type="PRINTS" id="PR00092">
    <property type="entry name" value="TYROSINASE"/>
</dbReference>
<feature type="domain" description="Tyrosinase copper-binding" evidence="3">
    <location>
        <begin position="120"/>
        <end position="131"/>
    </location>
</feature>
<protein>
    <recommendedName>
        <fullName evidence="3">Tyrosinase copper-binding domain-containing protein</fullName>
    </recommendedName>
</protein>
<gene>
    <name evidence="4" type="ORF">DPMN_177657</name>
</gene>
<dbReference type="GO" id="GO:0046872">
    <property type="term" value="F:metal ion binding"/>
    <property type="evidence" value="ECO:0007669"/>
    <property type="project" value="UniProtKB-KW"/>
</dbReference>
<evidence type="ECO:0000256" key="1">
    <source>
        <dbReference type="ARBA" id="ARBA00022723"/>
    </source>
</evidence>
<accession>A0A9D4EDP6</accession>
<evidence type="ECO:0000256" key="2">
    <source>
        <dbReference type="SAM" id="MobiDB-lite"/>
    </source>
</evidence>
<keyword evidence="5" id="KW-1185">Reference proteome</keyword>
<dbReference type="PANTHER" id="PTHR11474">
    <property type="entry name" value="TYROSINASE FAMILY MEMBER"/>
    <property type="match status" value="1"/>
</dbReference>
<name>A0A9D4EDP6_DREPO</name>
<dbReference type="EMBL" id="JAIWYP010000009">
    <property type="protein sequence ID" value="KAH3776237.1"/>
    <property type="molecule type" value="Genomic_DNA"/>
</dbReference>
<dbReference type="InterPro" id="IPR002227">
    <property type="entry name" value="Tyrosinase_Cu-bd"/>
</dbReference>
<feature type="region of interest" description="Disordered" evidence="2">
    <location>
        <begin position="257"/>
        <end position="296"/>
    </location>
</feature>
<dbReference type="Proteomes" id="UP000828390">
    <property type="component" value="Unassembled WGS sequence"/>
</dbReference>
<dbReference type="PROSITE" id="PS00498">
    <property type="entry name" value="TYROSINASE_2"/>
    <property type="match status" value="1"/>
</dbReference>
<keyword evidence="1" id="KW-0479">Metal-binding</keyword>
<dbReference type="InterPro" id="IPR050316">
    <property type="entry name" value="Tyrosinase/Hemocyanin"/>
</dbReference>
<reference evidence="4" key="2">
    <citation type="submission" date="2020-11" db="EMBL/GenBank/DDBJ databases">
        <authorList>
            <person name="McCartney M.A."/>
            <person name="Auch B."/>
            <person name="Kono T."/>
            <person name="Mallez S."/>
            <person name="Becker A."/>
            <person name="Gohl D.M."/>
            <person name="Silverstein K.A.T."/>
            <person name="Koren S."/>
            <person name="Bechman K.B."/>
            <person name="Herman A."/>
            <person name="Abrahante J.E."/>
            <person name="Garbe J."/>
        </authorList>
    </citation>
    <scope>NUCLEOTIDE SEQUENCE</scope>
    <source>
        <strain evidence="4">Duluth1</strain>
        <tissue evidence="4">Whole animal</tissue>
    </source>
</reference>
<feature type="region of interest" description="Disordered" evidence="2">
    <location>
        <begin position="145"/>
        <end position="167"/>
    </location>
</feature>
<proteinExistence type="predicted"/>
<dbReference type="AlphaFoldDB" id="A0A9D4EDP6"/>
<evidence type="ECO:0000313" key="5">
    <source>
        <dbReference type="Proteomes" id="UP000828390"/>
    </source>
</evidence>
<dbReference type="GO" id="GO:0016491">
    <property type="term" value="F:oxidoreductase activity"/>
    <property type="evidence" value="ECO:0007669"/>
    <property type="project" value="InterPro"/>
</dbReference>
<dbReference type="SUPFAM" id="SSF48056">
    <property type="entry name" value="Di-copper centre-containing domain"/>
    <property type="match status" value="1"/>
</dbReference>
<sequence>MRRIDRTVSLPYWDSTLDFEMDNPANTILFSTEFLGNGFGFVTTGPFANWTTSEGQLRRNIGGASRLMTRNAINLILTRCRTSQISRPTATATYELELEHGGPHLWVGGQMRGLNTAAHDPIFFLHHAFIDNIWERFRVRQSSVCRPRRNPSRDYPPATGQHAQNRSMDGLPGYINIDGFRNYWTTTWYRYEPALSCPSCGASPYITCNTARNVCVSTARSVSLQDGSMGARLSLSPVETATSNNAAEARALDERLSVGPVFDAPPDEPRSQRAELASMAEAARVPNASRQKRAIP</sequence>
<dbReference type="InterPro" id="IPR008922">
    <property type="entry name" value="Di-copper_centre_dom_sf"/>
</dbReference>
<evidence type="ECO:0000313" key="4">
    <source>
        <dbReference type="EMBL" id="KAH3776237.1"/>
    </source>
</evidence>
<evidence type="ECO:0000259" key="3">
    <source>
        <dbReference type="PROSITE" id="PS00498"/>
    </source>
</evidence>